<dbReference type="PANTHER" id="PTHR10587:SF133">
    <property type="entry name" value="CHITIN DEACETYLASE 1-RELATED"/>
    <property type="match status" value="1"/>
</dbReference>
<dbReference type="CDD" id="cd10917">
    <property type="entry name" value="CE4_NodB_like_6s_7s"/>
    <property type="match status" value="1"/>
</dbReference>
<dbReference type="Gene3D" id="3.20.20.370">
    <property type="entry name" value="Glycoside hydrolase/deacetylase"/>
    <property type="match status" value="1"/>
</dbReference>
<evidence type="ECO:0000256" key="1">
    <source>
        <dbReference type="ARBA" id="ARBA00022723"/>
    </source>
</evidence>
<evidence type="ECO:0000259" key="3">
    <source>
        <dbReference type="PROSITE" id="PS51677"/>
    </source>
</evidence>
<protein>
    <submittedName>
        <fullName evidence="4">Polysaccharide deacetylase</fullName>
    </submittedName>
</protein>
<dbReference type="PROSITE" id="PS51677">
    <property type="entry name" value="NODB"/>
    <property type="match status" value="1"/>
</dbReference>
<dbReference type="InterPro" id="IPR002509">
    <property type="entry name" value="NODB_dom"/>
</dbReference>
<feature type="domain" description="NodB homology" evidence="3">
    <location>
        <begin position="26"/>
        <end position="202"/>
    </location>
</feature>
<evidence type="ECO:0000313" key="5">
    <source>
        <dbReference type="Proteomes" id="UP000825258"/>
    </source>
</evidence>
<name>A0ABM7SBG0_9FLAO</name>
<organism evidence="4 5">
    <name type="scientific">Flavobacterium okayamense</name>
    <dbReference type="NCBI Taxonomy" id="2830782"/>
    <lineage>
        <taxon>Bacteria</taxon>
        <taxon>Pseudomonadati</taxon>
        <taxon>Bacteroidota</taxon>
        <taxon>Flavobacteriia</taxon>
        <taxon>Flavobacteriales</taxon>
        <taxon>Flavobacteriaceae</taxon>
        <taxon>Flavobacterium</taxon>
    </lineage>
</organism>
<keyword evidence="5" id="KW-1185">Reference proteome</keyword>
<accession>A0ABM7SBG0</accession>
<keyword evidence="1" id="KW-0479">Metal-binding</keyword>
<evidence type="ECO:0000313" key="4">
    <source>
        <dbReference type="EMBL" id="BCY28122.1"/>
    </source>
</evidence>
<dbReference type="Pfam" id="PF01522">
    <property type="entry name" value="Polysacc_deac_1"/>
    <property type="match status" value="1"/>
</dbReference>
<dbReference type="InterPro" id="IPR050248">
    <property type="entry name" value="Polysacc_deacetylase_ArnD"/>
</dbReference>
<dbReference type="Proteomes" id="UP000825258">
    <property type="component" value="Chromosome"/>
</dbReference>
<evidence type="ECO:0000256" key="2">
    <source>
        <dbReference type="ARBA" id="ARBA00022801"/>
    </source>
</evidence>
<proteinExistence type="predicted"/>
<dbReference type="PANTHER" id="PTHR10587">
    <property type="entry name" value="GLYCOSYL TRANSFERASE-RELATED"/>
    <property type="match status" value="1"/>
</dbReference>
<dbReference type="EMBL" id="AP024749">
    <property type="protein sequence ID" value="BCY28122.1"/>
    <property type="molecule type" value="Genomic_DNA"/>
</dbReference>
<keyword evidence="2" id="KW-0378">Hydrolase</keyword>
<sequence length="205" mass="23988">MNWVKTHKFIPFLFPKYIWKINNSTNKVYLTFDDGPIPIVTEWVLDVLKTENIKATFFCIGENIQKHPEVFKRIVNEGHNIGNHTYNHLNGWETKNETYLDNFDMCKQLIKTSNIFRPPYGKISPLQAKKILQKKHKIIMWDVLSYDFGNKISSEKCLNNVVKNTESGSIIVFHDSIKAEQNLRYALPKAITYLKEKGFEFDVIS</sequence>
<dbReference type="SUPFAM" id="SSF88713">
    <property type="entry name" value="Glycoside hydrolase/deacetylase"/>
    <property type="match status" value="1"/>
</dbReference>
<reference evidence="4 5" key="1">
    <citation type="submission" date="2021-06" db="EMBL/GenBank/DDBJ databases">
        <title>Whole genome sequences of Flavobacterium sp. KK2020170 and assembly.</title>
        <authorList>
            <person name="Kitahara K."/>
            <person name="Miyoshi S."/>
            <person name="Uesaka K."/>
        </authorList>
    </citation>
    <scope>NUCLEOTIDE SEQUENCE [LARGE SCALE GENOMIC DNA]</scope>
    <source>
        <strain evidence="4 5">KK2020170</strain>
    </source>
</reference>
<gene>
    <name evidence="4" type="ORF">KK2020170_09900</name>
</gene>
<dbReference type="InterPro" id="IPR011330">
    <property type="entry name" value="Glyco_hydro/deAcase_b/a-brl"/>
</dbReference>
<dbReference type="RefSeq" id="WP_221259722.1">
    <property type="nucleotide sequence ID" value="NZ_AP024749.1"/>
</dbReference>